<protein>
    <recommendedName>
        <fullName evidence="4">Secreted protein</fullName>
    </recommendedName>
</protein>
<proteinExistence type="predicted"/>
<comment type="caution">
    <text evidence="2">The sequence shown here is derived from an EMBL/GenBank/DDBJ whole genome shotgun (WGS) entry which is preliminary data.</text>
</comment>
<organism evidence="2 3">
    <name type="scientific">Batillaria attramentaria</name>
    <dbReference type="NCBI Taxonomy" id="370345"/>
    <lineage>
        <taxon>Eukaryota</taxon>
        <taxon>Metazoa</taxon>
        <taxon>Spiralia</taxon>
        <taxon>Lophotrochozoa</taxon>
        <taxon>Mollusca</taxon>
        <taxon>Gastropoda</taxon>
        <taxon>Caenogastropoda</taxon>
        <taxon>Sorbeoconcha</taxon>
        <taxon>Cerithioidea</taxon>
        <taxon>Batillariidae</taxon>
        <taxon>Batillaria</taxon>
    </lineage>
</organism>
<keyword evidence="1" id="KW-1133">Transmembrane helix</keyword>
<dbReference type="EMBL" id="JACVVK020000200">
    <property type="protein sequence ID" value="KAK7485035.1"/>
    <property type="molecule type" value="Genomic_DNA"/>
</dbReference>
<feature type="transmembrane region" description="Helical" evidence="1">
    <location>
        <begin position="25"/>
        <end position="45"/>
    </location>
</feature>
<keyword evidence="1" id="KW-0472">Membrane</keyword>
<evidence type="ECO:0008006" key="4">
    <source>
        <dbReference type="Google" id="ProtNLM"/>
    </source>
</evidence>
<name>A0ABD0KD38_9CAEN</name>
<reference evidence="2 3" key="1">
    <citation type="journal article" date="2023" name="Sci. Data">
        <title>Genome assembly of the Korean intertidal mud-creeper Batillaria attramentaria.</title>
        <authorList>
            <person name="Patra A.K."/>
            <person name="Ho P.T."/>
            <person name="Jun S."/>
            <person name="Lee S.J."/>
            <person name="Kim Y."/>
            <person name="Won Y.J."/>
        </authorList>
    </citation>
    <scope>NUCLEOTIDE SEQUENCE [LARGE SCALE GENOMIC DNA]</scope>
    <source>
        <strain evidence="2">Wonlab-2016</strain>
    </source>
</reference>
<dbReference type="Proteomes" id="UP001519460">
    <property type="component" value="Unassembled WGS sequence"/>
</dbReference>
<accession>A0ABD0KD38</accession>
<sequence>MGCLSAGLTFDLLHATAHASSLGPLSAVCIGATGFAASLVICCHFRSSHRAAVLWPDDSRGKCPCLMALLRSLTRRDSVLASKQARDGEMKYSECSPRVLFGF</sequence>
<evidence type="ECO:0000256" key="1">
    <source>
        <dbReference type="SAM" id="Phobius"/>
    </source>
</evidence>
<evidence type="ECO:0000313" key="3">
    <source>
        <dbReference type="Proteomes" id="UP001519460"/>
    </source>
</evidence>
<keyword evidence="3" id="KW-1185">Reference proteome</keyword>
<keyword evidence="1" id="KW-0812">Transmembrane</keyword>
<evidence type="ECO:0000313" key="2">
    <source>
        <dbReference type="EMBL" id="KAK7485035.1"/>
    </source>
</evidence>
<gene>
    <name evidence="2" type="ORF">BaRGS_00023674</name>
</gene>
<dbReference type="AlphaFoldDB" id="A0ABD0KD38"/>